<dbReference type="PANTHER" id="PTHR13710:SF154">
    <property type="entry name" value="RECQ HELICASE, PUTATIVE (AFU_ORTHOLOGUE AFUA_6G14720)-RELATED"/>
    <property type="match status" value="1"/>
</dbReference>
<dbReference type="EMBL" id="JAABOJ010000127">
    <property type="protein sequence ID" value="KAF3268003.1"/>
    <property type="molecule type" value="Genomic_DNA"/>
</dbReference>
<dbReference type="GO" id="GO:0043138">
    <property type="term" value="F:3'-5' DNA helicase activity"/>
    <property type="evidence" value="ECO:0007669"/>
    <property type="project" value="UniProtKB-EC"/>
</dbReference>
<protein>
    <recommendedName>
        <fullName evidence="5">DNA 3'-5' helicase</fullName>
        <ecNumber evidence="5">5.6.2.4</ecNumber>
    </recommendedName>
</protein>
<evidence type="ECO:0000259" key="7">
    <source>
        <dbReference type="PROSITE" id="PS51194"/>
    </source>
</evidence>
<comment type="similarity">
    <text evidence="1">Belongs to the helicase family. RecQ subfamily.</text>
</comment>
<comment type="catalytic activity">
    <reaction evidence="4">
        <text>Couples ATP hydrolysis with the unwinding of duplex DNA by translocating in the 3'-5' direction.</text>
        <dbReference type="EC" id="5.6.2.4"/>
    </reaction>
</comment>
<evidence type="ECO:0000256" key="1">
    <source>
        <dbReference type="ARBA" id="ARBA00005446"/>
    </source>
</evidence>
<dbReference type="AlphaFoldDB" id="A0A7C8V4C2"/>
<dbReference type="SMART" id="SM00490">
    <property type="entry name" value="HELICc"/>
    <property type="match status" value="1"/>
</dbReference>
<organism evidence="8 9">
    <name type="scientific">Orbilia oligospora</name>
    <name type="common">Nematode-trapping fungus</name>
    <name type="synonym">Arthrobotrys oligospora</name>
    <dbReference type="NCBI Taxonomy" id="2813651"/>
    <lineage>
        <taxon>Eukaryota</taxon>
        <taxon>Fungi</taxon>
        <taxon>Dikarya</taxon>
        <taxon>Ascomycota</taxon>
        <taxon>Pezizomycotina</taxon>
        <taxon>Orbiliomycetes</taxon>
        <taxon>Orbiliales</taxon>
        <taxon>Orbiliaceae</taxon>
        <taxon>Orbilia</taxon>
    </lineage>
</organism>
<evidence type="ECO:0000256" key="5">
    <source>
        <dbReference type="ARBA" id="ARBA00034808"/>
    </source>
</evidence>
<accession>A0A7C8V4C2</accession>
<dbReference type="InterPro" id="IPR014001">
    <property type="entry name" value="Helicase_ATP-bd"/>
</dbReference>
<evidence type="ECO:0000313" key="9">
    <source>
        <dbReference type="Proteomes" id="UP000474640"/>
    </source>
</evidence>
<keyword evidence="2" id="KW-0547">Nucleotide-binding</keyword>
<dbReference type="SUPFAM" id="SSF52540">
    <property type="entry name" value="P-loop containing nucleoside triphosphate hydrolases"/>
    <property type="match status" value="1"/>
</dbReference>
<dbReference type="Proteomes" id="UP000474640">
    <property type="component" value="Unassembled WGS sequence"/>
</dbReference>
<feature type="domain" description="Helicase C-terminal" evidence="7">
    <location>
        <begin position="343"/>
        <end position="502"/>
    </location>
</feature>
<dbReference type="GO" id="GO:0005694">
    <property type="term" value="C:chromosome"/>
    <property type="evidence" value="ECO:0007669"/>
    <property type="project" value="TreeGrafter"/>
</dbReference>
<reference evidence="8 9" key="1">
    <citation type="submission" date="2020-01" db="EMBL/GenBank/DDBJ databases">
        <authorList>
            <person name="Palmer J.M."/>
        </authorList>
    </citation>
    <scope>NUCLEOTIDE SEQUENCE [LARGE SCALE GENOMIC DNA]</scope>
    <source>
        <strain evidence="8 9">TWF970</strain>
    </source>
</reference>
<dbReference type="GO" id="GO:0000724">
    <property type="term" value="P:double-strand break repair via homologous recombination"/>
    <property type="evidence" value="ECO:0007669"/>
    <property type="project" value="TreeGrafter"/>
</dbReference>
<dbReference type="GO" id="GO:0005737">
    <property type="term" value="C:cytoplasm"/>
    <property type="evidence" value="ECO:0007669"/>
    <property type="project" value="TreeGrafter"/>
</dbReference>
<evidence type="ECO:0000256" key="4">
    <source>
        <dbReference type="ARBA" id="ARBA00034617"/>
    </source>
</evidence>
<dbReference type="GO" id="GO:0003676">
    <property type="term" value="F:nucleic acid binding"/>
    <property type="evidence" value="ECO:0007669"/>
    <property type="project" value="InterPro"/>
</dbReference>
<sequence length="755" mass="85858">MAVAIARKYFMNRNLRMDFDDSEEAGGGFDGIDEDLIWHHLQAHSARTANLRYGRTIDLGAGLGDDTVAAEMRACREWYRFLGFDSQGKLASRKHLRQESGTAEQALVKTKRSSMTMPTHRVRSTGWSSADVQAALDRAVGKDGATYRSEEQRRLIEAITVGKPFVIGILATGGGKSLAFSLPACLRGARTTIVVVPLVSLKQDLFERMRKLRIRCENWEDSGPACYGSSIVLVSAESASSDPFLSFTSKLHGQQELDRIVVDESHLVLTDSDYRPQLRAIRELRQFEVQFVLLTATLPPSVTPKLAEEFYSSSPLVIRQKTTNRWNHFYFVTELGAKHWDRSLENICRSTMSKAEIRERCAVYVQEIAEARKWAERLECEAYYSSAADKRGIFERWREGKHHTIVATTALMYGIDVPFVKAVYFIGAPRKLSEFIQGAGRAGRAGASSRAGIFVRSDWGRSTERLTAGSRTDESAMEDFIESSECRRTVLGVFMDGGKDETTTDCRSAQKAEAREAKENFRPCDNCVRKHQISEWKFRSPKVKMAETGGQFERRELGQGRGKWATEKQKQSMRLEEYKLNLDRVLGRCMLCAVRYKDADRGKGHELTGCPNRGEYFDARRRAMAKMSTTSTKGKGKEKEKERRWFDKDSCCFGCYQPKRICESESESEGEEEDRTGRSCRYRDMLLPGCFEAFQDKEWVSRHLKKLETSAGLKVEEKEVTEEEYFRWLGQGTVFSGMEGHNGCFVLEDIFRRFL</sequence>
<dbReference type="InterPro" id="IPR001650">
    <property type="entry name" value="Helicase_C-like"/>
</dbReference>
<dbReference type="PANTHER" id="PTHR13710">
    <property type="entry name" value="DNA HELICASE RECQ FAMILY MEMBER"/>
    <property type="match status" value="1"/>
</dbReference>
<dbReference type="GO" id="GO:0005524">
    <property type="term" value="F:ATP binding"/>
    <property type="evidence" value="ECO:0007669"/>
    <property type="project" value="UniProtKB-KW"/>
</dbReference>
<comment type="caution">
    <text evidence="8">The sequence shown here is derived from an EMBL/GenBank/DDBJ whole genome shotgun (WGS) entry which is preliminary data.</text>
</comment>
<dbReference type="Gene3D" id="3.40.50.300">
    <property type="entry name" value="P-loop containing nucleotide triphosphate hydrolases"/>
    <property type="match status" value="2"/>
</dbReference>
<dbReference type="PROSITE" id="PS51194">
    <property type="entry name" value="HELICASE_CTER"/>
    <property type="match status" value="1"/>
</dbReference>
<feature type="domain" description="Helicase ATP-binding" evidence="6">
    <location>
        <begin position="157"/>
        <end position="316"/>
    </location>
</feature>
<keyword evidence="3" id="KW-0067">ATP-binding</keyword>
<dbReference type="EC" id="5.6.2.4" evidence="5"/>
<dbReference type="PROSITE" id="PS51192">
    <property type="entry name" value="HELICASE_ATP_BIND_1"/>
    <property type="match status" value="1"/>
</dbReference>
<evidence type="ECO:0000256" key="3">
    <source>
        <dbReference type="ARBA" id="ARBA00022840"/>
    </source>
</evidence>
<dbReference type="OrthoDB" id="2608216at2759"/>
<evidence type="ECO:0000313" key="8">
    <source>
        <dbReference type="EMBL" id="KAF3268003.1"/>
    </source>
</evidence>
<proteinExistence type="inferred from homology"/>
<dbReference type="Pfam" id="PF00271">
    <property type="entry name" value="Helicase_C"/>
    <property type="match status" value="1"/>
</dbReference>
<name>A0A7C8V4C2_ORBOL</name>
<dbReference type="InterPro" id="IPR011545">
    <property type="entry name" value="DEAD/DEAH_box_helicase_dom"/>
</dbReference>
<dbReference type="GO" id="GO:0009378">
    <property type="term" value="F:four-way junction helicase activity"/>
    <property type="evidence" value="ECO:0007669"/>
    <property type="project" value="TreeGrafter"/>
</dbReference>
<dbReference type="Pfam" id="PF00270">
    <property type="entry name" value="DEAD"/>
    <property type="match status" value="1"/>
</dbReference>
<dbReference type="InterPro" id="IPR027417">
    <property type="entry name" value="P-loop_NTPase"/>
</dbReference>
<evidence type="ECO:0000256" key="2">
    <source>
        <dbReference type="ARBA" id="ARBA00022741"/>
    </source>
</evidence>
<evidence type="ECO:0000259" key="6">
    <source>
        <dbReference type="PROSITE" id="PS51192"/>
    </source>
</evidence>
<dbReference type="SMART" id="SM00487">
    <property type="entry name" value="DEXDc"/>
    <property type="match status" value="1"/>
</dbReference>
<gene>
    <name evidence="8" type="ORF">TWF970_001623</name>
</gene>